<evidence type="ECO:0000256" key="3">
    <source>
        <dbReference type="ARBA" id="ARBA00022833"/>
    </source>
</evidence>
<dbReference type="GeneID" id="37014679"/>
<dbReference type="InterPro" id="IPR013088">
    <property type="entry name" value="Znf_NHR/GATA"/>
</dbReference>
<name>A0A316U958_9BASI</name>
<feature type="compositionally biased region" description="Low complexity" evidence="5">
    <location>
        <begin position="393"/>
        <end position="419"/>
    </location>
</feature>
<evidence type="ECO:0000313" key="7">
    <source>
        <dbReference type="EMBL" id="PWN19525.1"/>
    </source>
</evidence>
<evidence type="ECO:0000256" key="1">
    <source>
        <dbReference type="ARBA" id="ARBA00022723"/>
    </source>
</evidence>
<feature type="compositionally biased region" description="Basic and acidic residues" evidence="5">
    <location>
        <begin position="245"/>
        <end position="255"/>
    </location>
</feature>
<feature type="compositionally biased region" description="Basic residues" evidence="5">
    <location>
        <begin position="50"/>
        <end position="59"/>
    </location>
</feature>
<feature type="region of interest" description="Disordered" evidence="5">
    <location>
        <begin position="115"/>
        <end position="159"/>
    </location>
</feature>
<dbReference type="GO" id="GO:0043565">
    <property type="term" value="F:sequence-specific DNA binding"/>
    <property type="evidence" value="ECO:0007669"/>
    <property type="project" value="InterPro"/>
</dbReference>
<gene>
    <name evidence="7" type="ORF">BCV69DRAFT_284151</name>
</gene>
<dbReference type="Gene3D" id="3.30.50.10">
    <property type="entry name" value="Erythroid Transcription Factor GATA-1, subunit A"/>
    <property type="match status" value="1"/>
</dbReference>
<accession>A0A316U958</accession>
<dbReference type="EMBL" id="KZ819331">
    <property type="protein sequence ID" value="PWN19525.1"/>
    <property type="molecule type" value="Genomic_DNA"/>
</dbReference>
<feature type="region of interest" description="Disordered" evidence="5">
    <location>
        <begin position="663"/>
        <end position="701"/>
    </location>
</feature>
<feature type="region of interest" description="Disordered" evidence="5">
    <location>
        <begin position="1"/>
        <end position="98"/>
    </location>
</feature>
<evidence type="ECO:0000256" key="4">
    <source>
        <dbReference type="PROSITE-ProRule" id="PRU00094"/>
    </source>
</evidence>
<feature type="domain" description="GATA-type" evidence="6">
    <location>
        <begin position="740"/>
        <end position="794"/>
    </location>
</feature>
<dbReference type="Proteomes" id="UP000245942">
    <property type="component" value="Unassembled WGS sequence"/>
</dbReference>
<dbReference type="SUPFAM" id="SSF57716">
    <property type="entry name" value="Glucocorticoid receptor-like (DNA-binding domain)"/>
    <property type="match status" value="1"/>
</dbReference>
<sequence length="914" mass="94821">MPSISEAADAGQSSSIAVPDQPAEAGPSSAPQAPKAAAAPPTPAESSKPKPTKKPKGKGKVNADGIADAKPNRTSLRGGMIGIASSDPPAPAWLPAGGGARKALPELVLPFKLPTSIKGGEDGFSEGSDAEGSEIDDESSEESEAEGDGEGARRARLEKRRRKERRALQRSLLQVQALRQSRLFHLASLLAPYSRRTKAGVSYPASVSPDLLHGIEPSVKGGHILTPLSRVEVQVGPHFFAKTKLWEMRKEREPRATSPPPPKKAQQPTAPSQTSATQQSSKASQPAVQPAPAPRPVQQPPPQPAAPRPTPPTAAATAAVDPVLVTRVNERASKDADLRDLLQVAARGAASPEQLRVLGEVIQDVTREMERDGLKVQPPQAIARPPPPPPVAAPAATSPPKTQAKAAKGQTKKTAASGTPGKQAAASQTGPSTESAKQPEAQPTEQAQGPAEDDAKAPSSAAATAVAPASSFRPPILVMEFRENPSMRFYVPLWSSIVRRRKIKRAREVGEGGLEEEEELPEEPTKEKELIEFIELQLHFLAPLPGSDAAVGTGADAKYPILMTITAEDSNRTIWEAISRVPGVRTIDASGREVFEEPKEETGEASSRADQDRKEVADLETTIAKAIAALPPRRSLNLSAPLPRGLEDHLADKFAPQLQSTASLYSSSTSRDVHPHASSAGAAGASKRRSPPVDLMHDDLHDLTGSGGAYDFDGSLSGIGGSGSAPKPKKKRNVATHNPDGSVKRCNSCQTNVTPMWRRGPEGPATLCNACGARWKSGRLGMPSARGRKGSAGLGVAAGAGSGDTATAIGGGTATAAGDAAPSESQSGEQTVPTSTEPARVGEGVEVGEEAQTASTTSQPVELAQTAPATVAATSAQGAEAQTQGDVAMAEAEPQVEAEADASANTSGMVEGTL</sequence>
<feature type="region of interest" description="Disordered" evidence="5">
    <location>
        <begin position="720"/>
        <end position="746"/>
    </location>
</feature>
<dbReference type="PANTHER" id="PTHR45658:SF18">
    <property type="entry name" value="PROTEIN GAT2"/>
    <property type="match status" value="1"/>
</dbReference>
<keyword evidence="8" id="KW-1185">Reference proteome</keyword>
<dbReference type="RefSeq" id="XP_025346685.1">
    <property type="nucleotide sequence ID" value="XM_025492945.1"/>
</dbReference>
<dbReference type="AlphaFoldDB" id="A0A316U958"/>
<evidence type="ECO:0000256" key="2">
    <source>
        <dbReference type="ARBA" id="ARBA00022771"/>
    </source>
</evidence>
<feature type="compositionally biased region" description="Polar residues" evidence="5">
    <location>
        <begin position="872"/>
        <end position="885"/>
    </location>
</feature>
<keyword evidence="2 4" id="KW-0863">Zinc-finger</keyword>
<dbReference type="SMART" id="SM00401">
    <property type="entry name" value="ZnF_GATA"/>
    <property type="match status" value="1"/>
</dbReference>
<keyword evidence="1" id="KW-0479">Metal-binding</keyword>
<organism evidence="7 8">
    <name type="scientific">Pseudomicrostroma glucosiphilum</name>
    <dbReference type="NCBI Taxonomy" id="1684307"/>
    <lineage>
        <taxon>Eukaryota</taxon>
        <taxon>Fungi</taxon>
        <taxon>Dikarya</taxon>
        <taxon>Basidiomycota</taxon>
        <taxon>Ustilaginomycotina</taxon>
        <taxon>Exobasidiomycetes</taxon>
        <taxon>Microstromatales</taxon>
        <taxon>Microstromatales incertae sedis</taxon>
        <taxon>Pseudomicrostroma</taxon>
    </lineage>
</organism>
<feature type="compositionally biased region" description="Acidic residues" evidence="5">
    <location>
        <begin position="128"/>
        <end position="149"/>
    </location>
</feature>
<feature type="region of interest" description="Disordered" evidence="5">
    <location>
        <begin position="593"/>
        <end position="615"/>
    </location>
</feature>
<dbReference type="InterPro" id="IPR000679">
    <property type="entry name" value="Znf_GATA"/>
</dbReference>
<dbReference type="GO" id="GO:0006355">
    <property type="term" value="P:regulation of DNA-templated transcription"/>
    <property type="evidence" value="ECO:0007669"/>
    <property type="project" value="InterPro"/>
</dbReference>
<dbReference type="Pfam" id="PF00320">
    <property type="entry name" value="GATA"/>
    <property type="match status" value="1"/>
</dbReference>
<evidence type="ECO:0000259" key="6">
    <source>
        <dbReference type="PROSITE" id="PS50114"/>
    </source>
</evidence>
<feature type="region of interest" description="Disordered" evidence="5">
    <location>
        <begin position="810"/>
        <end position="914"/>
    </location>
</feature>
<dbReference type="PROSITE" id="PS00344">
    <property type="entry name" value="GATA_ZN_FINGER_1"/>
    <property type="match status" value="1"/>
</dbReference>
<evidence type="ECO:0000313" key="8">
    <source>
        <dbReference type="Proteomes" id="UP000245942"/>
    </source>
</evidence>
<dbReference type="GO" id="GO:0008270">
    <property type="term" value="F:zinc ion binding"/>
    <property type="evidence" value="ECO:0007669"/>
    <property type="project" value="UniProtKB-KW"/>
</dbReference>
<proteinExistence type="predicted"/>
<dbReference type="PANTHER" id="PTHR45658">
    <property type="entry name" value="GATA TRANSCRIPTION FACTOR"/>
    <property type="match status" value="1"/>
</dbReference>
<dbReference type="PROSITE" id="PS50114">
    <property type="entry name" value="GATA_ZN_FINGER_2"/>
    <property type="match status" value="1"/>
</dbReference>
<feature type="compositionally biased region" description="Low complexity" evidence="5">
    <location>
        <begin position="264"/>
        <end position="288"/>
    </location>
</feature>
<feature type="region of interest" description="Disordered" evidence="5">
    <location>
        <begin position="369"/>
        <end position="468"/>
    </location>
</feature>
<dbReference type="STRING" id="1684307.A0A316U958"/>
<dbReference type="CDD" id="cd00202">
    <property type="entry name" value="ZnF_GATA"/>
    <property type="match status" value="1"/>
</dbReference>
<feature type="compositionally biased region" description="Pro residues" evidence="5">
    <location>
        <begin position="289"/>
        <end position="312"/>
    </location>
</feature>
<keyword evidence="3" id="KW-0862">Zinc</keyword>
<reference evidence="7 8" key="1">
    <citation type="journal article" date="2018" name="Mol. Biol. Evol.">
        <title>Broad Genomic Sampling Reveals a Smut Pathogenic Ancestry of the Fungal Clade Ustilaginomycotina.</title>
        <authorList>
            <person name="Kijpornyongpan T."/>
            <person name="Mondo S.J."/>
            <person name="Barry K."/>
            <person name="Sandor L."/>
            <person name="Lee J."/>
            <person name="Lipzen A."/>
            <person name="Pangilinan J."/>
            <person name="LaButti K."/>
            <person name="Hainaut M."/>
            <person name="Henrissat B."/>
            <person name="Grigoriev I.V."/>
            <person name="Spatafora J.W."/>
            <person name="Aime M.C."/>
        </authorList>
    </citation>
    <scope>NUCLEOTIDE SEQUENCE [LARGE SCALE GENOMIC DNA]</scope>
    <source>
        <strain evidence="7 8">MCA 4718</strain>
    </source>
</reference>
<protein>
    <recommendedName>
        <fullName evidence="6">GATA-type domain-containing protein</fullName>
    </recommendedName>
</protein>
<feature type="compositionally biased region" description="Polar residues" evidence="5">
    <location>
        <begin position="823"/>
        <end position="837"/>
    </location>
</feature>
<feature type="compositionally biased region" description="Low complexity" evidence="5">
    <location>
        <begin position="457"/>
        <end position="468"/>
    </location>
</feature>
<feature type="compositionally biased region" description="Low complexity" evidence="5">
    <location>
        <begin position="810"/>
        <end position="821"/>
    </location>
</feature>
<feature type="compositionally biased region" description="Polar residues" evidence="5">
    <location>
        <begin position="425"/>
        <end position="447"/>
    </location>
</feature>
<dbReference type="InterPro" id="IPR051140">
    <property type="entry name" value="GATA_TF"/>
</dbReference>
<dbReference type="OrthoDB" id="2162994at2759"/>
<feature type="region of interest" description="Disordered" evidence="5">
    <location>
        <begin position="245"/>
        <end position="322"/>
    </location>
</feature>
<feature type="compositionally biased region" description="Low complexity" evidence="5">
    <location>
        <begin position="25"/>
        <end position="39"/>
    </location>
</feature>
<evidence type="ECO:0000256" key="5">
    <source>
        <dbReference type="SAM" id="MobiDB-lite"/>
    </source>
</evidence>